<protein>
    <submittedName>
        <fullName evidence="2">Uncharacterized protein</fullName>
    </submittedName>
</protein>
<evidence type="ECO:0000256" key="1">
    <source>
        <dbReference type="SAM" id="MobiDB-lite"/>
    </source>
</evidence>
<evidence type="ECO:0000313" key="2">
    <source>
        <dbReference type="EMBL" id="KAL2653393.1"/>
    </source>
</evidence>
<dbReference type="AlphaFoldDB" id="A0ABD1ZPL1"/>
<keyword evidence="3" id="KW-1185">Reference proteome</keyword>
<feature type="compositionally biased region" description="Polar residues" evidence="1">
    <location>
        <begin position="16"/>
        <end position="31"/>
    </location>
</feature>
<proteinExistence type="predicted"/>
<feature type="region of interest" description="Disordered" evidence="1">
    <location>
        <begin position="1"/>
        <end position="31"/>
    </location>
</feature>
<sequence>MEEKELEFPTAEHELQSSVTTTSGFNESGGSLSKEQSAMVFFGIYSQECSSSSKFDVDLPLDESDFTLLVCRRGMKEILRGIKDEEEKKLNCAISFP</sequence>
<dbReference type="EMBL" id="JBHFFA010000001">
    <property type="protein sequence ID" value="KAL2653393.1"/>
    <property type="molecule type" value="Genomic_DNA"/>
</dbReference>
<comment type="caution">
    <text evidence="2">The sequence shown here is derived from an EMBL/GenBank/DDBJ whole genome shotgun (WGS) entry which is preliminary data.</text>
</comment>
<evidence type="ECO:0000313" key="3">
    <source>
        <dbReference type="Proteomes" id="UP001605036"/>
    </source>
</evidence>
<name>A0ABD1ZPL1_9MARC</name>
<accession>A0ABD1ZPL1</accession>
<reference evidence="2 3" key="1">
    <citation type="submission" date="2024-09" db="EMBL/GenBank/DDBJ databases">
        <title>Chromosome-scale assembly of Riccia fluitans.</title>
        <authorList>
            <person name="Paukszto L."/>
            <person name="Sawicki J."/>
            <person name="Karawczyk K."/>
            <person name="Piernik-Szablinska J."/>
            <person name="Szczecinska M."/>
            <person name="Mazdziarz M."/>
        </authorList>
    </citation>
    <scope>NUCLEOTIDE SEQUENCE [LARGE SCALE GENOMIC DNA]</scope>
    <source>
        <strain evidence="2">Rf_01</strain>
        <tissue evidence="2">Aerial parts of the thallus</tissue>
    </source>
</reference>
<organism evidence="2 3">
    <name type="scientific">Riccia fluitans</name>
    <dbReference type="NCBI Taxonomy" id="41844"/>
    <lineage>
        <taxon>Eukaryota</taxon>
        <taxon>Viridiplantae</taxon>
        <taxon>Streptophyta</taxon>
        <taxon>Embryophyta</taxon>
        <taxon>Marchantiophyta</taxon>
        <taxon>Marchantiopsida</taxon>
        <taxon>Marchantiidae</taxon>
        <taxon>Marchantiales</taxon>
        <taxon>Ricciaceae</taxon>
        <taxon>Riccia</taxon>
    </lineage>
</organism>
<gene>
    <name evidence="2" type="ORF">R1flu_021521</name>
</gene>
<feature type="compositionally biased region" description="Basic and acidic residues" evidence="1">
    <location>
        <begin position="1"/>
        <end position="15"/>
    </location>
</feature>
<dbReference type="Proteomes" id="UP001605036">
    <property type="component" value="Unassembled WGS sequence"/>
</dbReference>